<dbReference type="Proteomes" id="UP000002051">
    <property type="component" value="Unassembled WGS sequence"/>
</dbReference>
<dbReference type="GO" id="GO:0005634">
    <property type="term" value="C:nucleus"/>
    <property type="evidence" value="ECO:0007669"/>
    <property type="project" value="UniProtKB-SubCell"/>
</dbReference>
<dbReference type="OMA" id="RRSEGFF"/>
<dbReference type="eggNOG" id="KOG4210">
    <property type="taxonomic scope" value="Eukaryota"/>
</dbReference>
<accession>G7I6N7</accession>
<dbReference type="EMBL" id="PSQE01000001">
    <property type="protein sequence ID" value="RHN78678.1"/>
    <property type="molecule type" value="Genomic_DNA"/>
</dbReference>
<reference evidence="4 7" key="1">
    <citation type="journal article" date="2011" name="Nature">
        <title>The Medicago genome provides insight into the evolution of rhizobial symbioses.</title>
        <authorList>
            <person name="Young N.D."/>
            <person name="Debelle F."/>
            <person name="Oldroyd G.E."/>
            <person name="Geurts R."/>
            <person name="Cannon S.B."/>
            <person name="Udvardi M.K."/>
            <person name="Benedito V.A."/>
            <person name="Mayer K.F."/>
            <person name="Gouzy J."/>
            <person name="Schoof H."/>
            <person name="Van de Peer Y."/>
            <person name="Proost S."/>
            <person name="Cook D.R."/>
            <person name="Meyers B.C."/>
            <person name="Spannagl M."/>
            <person name="Cheung F."/>
            <person name="De Mita S."/>
            <person name="Krishnakumar V."/>
            <person name="Gundlach H."/>
            <person name="Zhou S."/>
            <person name="Mudge J."/>
            <person name="Bharti A.K."/>
            <person name="Murray J.D."/>
            <person name="Naoumkina M.A."/>
            <person name="Rosen B."/>
            <person name="Silverstein K.A."/>
            <person name="Tang H."/>
            <person name="Rombauts S."/>
            <person name="Zhao P.X."/>
            <person name="Zhou P."/>
            <person name="Barbe V."/>
            <person name="Bardou P."/>
            <person name="Bechner M."/>
            <person name="Bellec A."/>
            <person name="Berger A."/>
            <person name="Berges H."/>
            <person name="Bidwell S."/>
            <person name="Bisseling T."/>
            <person name="Choisne N."/>
            <person name="Couloux A."/>
            <person name="Denny R."/>
            <person name="Deshpande S."/>
            <person name="Dai X."/>
            <person name="Doyle J.J."/>
            <person name="Dudez A.M."/>
            <person name="Farmer A.D."/>
            <person name="Fouteau S."/>
            <person name="Franken C."/>
            <person name="Gibelin C."/>
            <person name="Gish J."/>
            <person name="Goldstein S."/>
            <person name="Gonzalez A.J."/>
            <person name="Green P.J."/>
            <person name="Hallab A."/>
            <person name="Hartog M."/>
            <person name="Hua A."/>
            <person name="Humphray S.J."/>
            <person name="Jeong D.H."/>
            <person name="Jing Y."/>
            <person name="Jocker A."/>
            <person name="Kenton S.M."/>
            <person name="Kim D.J."/>
            <person name="Klee K."/>
            <person name="Lai H."/>
            <person name="Lang C."/>
            <person name="Lin S."/>
            <person name="Macmil S.L."/>
            <person name="Magdelenat G."/>
            <person name="Matthews L."/>
            <person name="McCorrison J."/>
            <person name="Monaghan E.L."/>
            <person name="Mun J.H."/>
            <person name="Najar F.Z."/>
            <person name="Nicholson C."/>
            <person name="Noirot C."/>
            <person name="O'Bleness M."/>
            <person name="Paule C.R."/>
            <person name="Poulain J."/>
            <person name="Prion F."/>
            <person name="Qin B."/>
            <person name="Qu C."/>
            <person name="Retzel E.F."/>
            <person name="Riddle C."/>
            <person name="Sallet E."/>
            <person name="Samain S."/>
            <person name="Samson N."/>
            <person name="Sanders I."/>
            <person name="Saurat O."/>
            <person name="Scarpelli C."/>
            <person name="Schiex T."/>
            <person name="Segurens B."/>
            <person name="Severin A.J."/>
            <person name="Sherrier D.J."/>
            <person name="Shi R."/>
            <person name="Sims S."/>
            <person name="Singer S.R."/>
            <person name="Sinharoy S."/>
            <person name="Sterck L."/>
            <person name="Viollet A."/>
            <person name="Wang B.B."/>
            <person name="Wang K."/>
            <person name="Wang M."/>
            <person name="Wang X."/>
            <person name="Warfsmann J."/>
            <person name="Weissenbach J."/>
            <person name="White D.D."/>
            <person name="White J.D."/>
            <person name="Wiley G.B."/>
            <person name="Wincker P."/>
            <person name="Xing Y."/>
            <person name="Yang L."/>
            <person name="Yao Z."/>
            <person name="Ying F."/>
            <person name="Zhai J."/>
            <person name="Zhou L."/>
            <person name="Zuber A."/>
            <person name="Denarie J."/>
            <person name="Dixon R.A."/>
            <person name="May G.D."/>
            <person name="Schwartz D.C."/>
            <person name="Rogers J."/>
            <person name="Quetier F."/>
            <person name="Town C.D."/>
            <person name="Roe B.A."/>
        </authorList>
    </citation>
    <scope>NUCLEOTIDE SEQUENCE [LARGE SCALE GENOMIC DNA]</scope>
    <source>
        <strain evidence="4">A17</strain>
        <strain evidence="6 7">cv. Jemalong A17</strain>
    </source>
</reference>
<comment type="subcellular location">
    <subcellularLocation>
        <location evidence="1">Nucleus</location>
    </subcellularLocation>
</comment>
<proteinExistence type="predicted"/>
<feature type="region of interest" description="Disordered" evidence="3">
    <location>
        <begin position="136"/>
        <end position="183"/>
    </location>
</feature>
<evidence type="ECO:0000313" key="5">
    <source>
        <dbReference type="EMBL" id="RHN78678.1"/>
    </source>
</evidence>
<dbReference type="GO" id="GO:0006950">
    <property type="term" value="P:response to stress"/>
    <property type="evidence" value="ECO:0007669"/>
    <property type="project" value="UniProtKB-ARBA"/>
</dbReference>
<evidence type="ECO:0000256" key="3">
    <source>
        <dbReference type="SAM" id="MobiDB-lite"/>
    </source>
</evidence>
<dbReference type="PANTHER" id="PTHR33172">
    <property type="entry name" value="OS08G0516900 PROTEIN"/>
    <property type="match status" value="1"/>
</dbReference>
<evidence type="ECO:0000313" key="4">
    <source>
        <dbReference type="EMBL" id="AES60421.1"/>
    </source>
</evidence>
<feature type="compositionally biased region" description="Basic and acidic residues" evidence="3">
    <location>
        <begin position="174"/>
        <end position="183"/>
    </location>
</feature>
<dbReference type="HOGENOM" id="CLU_1477265_0_0_1"/>
<reference evidence="4 7" key="2">
    <citation type="journal article" date="2014" name="BMC Genomics">
        <title>An improved genome release (version Mt4.0) for the model legume Medicago truncatula.</title>
        <authorList>
            <person name="Tang H."/>
            <person name="Krishnakumar V."/>
            <person name="Bidwell S."/>
            <person name="Rosen B."/>
            <person name="Chan A."/>
            <person name="Zhou S."/>
            <person name="Gentzbittel L."/>
            <person name="Childs K.L."/>
            <person name="Yandell M."/>
            <person name="Gundlach H."/>
            <person name="Mayer K.F."/>
            <person name="Schwartz D.C."/>
            <person name="Town C.D."/>
        </authorList>
    </citation>
    <scope>GENOME REANNOTATION</scope>
    <source>
        <strain evidence="6 7">cv. Jemalong A17</strain>
    </source>
</reference>
<evidence type="ECO:0000256" key="1">
    <source>
        <dbReference type="ARBA" id="ARBA00004123"/>
    </source>
</evidence>
<dbReference type="PaxDb" id="3880-AES60421"/>
<reference evidence="5" key="4">
    <citation type="journal article" date="2018" name="Nat. Plants">
        <title>Whole-genome landscape of Medicago truncatula symbiotic genes.</title>
        <authorList>
            <person name="Pecrix Y."/>
            <person name="Gamas P."/>
            <person name="Carrere S."/>
        </authorList>
    </citation>
    <scope>NUCLEOTIDE SEQUENCE</scope>
    <source>
        <tissue evidence="5">Leaves</tissue>
    </source>
</reference>
<dbReference type="Proteomes" id="UP000265566">
    <property type="component" value="Chromosome 1"/>
</dbReference>
<dbReference type="EnsemblPlants" id="AES60421">
    <property type="protein sequence ID" value="AES60421"/>
    <property type="gene ID" value="MTR_1g045430"/>
</dbReference>
<dbReference type="InterPro" id="IPR051992">
    <property type="entry name" value="OxStress_Response_Reg"/>
</dbReference>
<evidence type="ECO:0000313" key="6">
    <source>
        <dbReference type="EnsemblPlants" id="AES60421"/>
    </source>
</evidence>
<keyword evidence="7" id="KW-1185">Reference proteome</keyword>
<evidence type="ECO:0000256" key="2">
    <source>
        <dbReference type="ARBA" id="ARBA00023242"/>
    </source>
</evidence>
<dbReference type="STRING" id="3880.G7I6N7"/>
<reference evidence="6" key="3">
    <citation type="submission" date="2015-04" db="UniProtKB">
        <authorList>
            <consortium name="EnsemblPlants"/>
        </authorList>
    </citation>
    <scope>IDENTIFICATION</scope>
    <source>
        <strain evidence="6">cv. Jemalong A17</strain>
    </source>
</reference>
<feature type="compositionally biased region" description="Basic and acidic residues" evidence="3">
    <location>
        <begin position="52"/>
        <end position="68"/>
    </location>
</feature>
<feature type="region of interest" description="Disordered" evidence="3">
    <location>
        <begin position="1"/>
        <end position="68"/>
    </location>
</feature>
<name>G7I6N7_MEDTR</name>
<sequence length="183" mass="20187">MVSPSFSIDAPSSPPPFAENHPTGNVFFAGDSSKSSSSLGTPDDSDIENDDVSLKRKRDEDGEEVESKFKGLNSLDSLEDSLPIKKGLSNHYTGKSRSFLDMSQVTTVEELKKQEHPFNKRRRLLIASKLSRKSIHSCFNPKPMPPFTVDEDDENQGVDKEVTTKGSPSSSSSIEEKKNPQEP</sequence>
<keyword evidence="2" id="KW-0539">Nucleus</keyword>
<gene>
    <name evidence="4" type="ordered locus">MTR_1g045430</name>
    <name evidence="5" type="ORF">MtrunA17_Chr1g0168551</name>
</gene>
<organism evidence="4 7">
    <name type="scientific">Medicago truncatula</name>
    <name type="common">Barrel medic</name>
    <name type="synonym">Medicago tribuloides</name>
    <dbReference type="NCBI Taxonomy" id="3880"/>
    <lineage>
        <taxon>Eukaryota</taxon>
        <taxon>Viridiplantae</taxon>
        <taxon>Streptophyta</taxon>
        <taxon>Embryophyta</taxon>
        <taxon>Tracheophyta</taxon>
        <taxon>Spermatophyta</taxon>
        <taxon>Magnoliopsida</taxon>
        <taxon>eudicotyledons</taxon>
        <taxon>Gunneridae</taxon>
        <taxon>Pentapetalae</taxon>
        <taxon>rosids</taxon>
        <taxon>fabids</taxon>
        <taxon>Fabales</taxon>
        <taxon>Fabaceae</taxon>
        <taxon>Papilionoideae</taxon>
        <taxon>50 kb inversion clade</taxon>
        <taxon>NPAAA clade</taxon>
        <taxon>Hologalegina</taxon>
        <taxon>IRL clade</taxon>
        <taxon>Trifolieae</taxon>
        <taxon>Medicago</taxon>
    </lineage>
</organism>
<dbReference type="PANTHER" id="PTHR33172:SF91">
    <property type="entry name" value="PROTEIN OXIDATIVE STRESS 3 LIKE 5"/>
    <property type="match status" value="1"/>
</dbReference>
<feature type="compositionally biased region" description="Low complexity" evidence="3">
    <location>
        <begin position="31"/>
        <end position="42"/>
    </location>
</feature>
<protein>
    <submittedName>
        <fullName evidence="4">Oligopeptide transporter-like protein</fullName>
    </submittedName>
</protein>
<dbReference type="AlphaFoldDB" id="G7I6N7"/>
<dbReference type="Gramene" id="rna2315">
    <property type="protein sequence ID" value="RHN78678.1"/>
    <property type="gene ID" value="gene2315"/>
</dbReference>
<evidence type="ECO:0000313" key="7">
    <source>
        <dbReference type="Proteomes" id="UP000002051"/>
    </source>
</evidence>
<dbReference type="EMBL" id="CM001217">
    <property type="protein sequence ID" value="AES60421.1"/>
    <property type="molecule type" value="Genomic_DNA"/>
</dbReference>